<reference evidence="2 3" key="1">
    <citation type="submission" date="2015-01" db="EMBL/GenBank/DDBJ databases">
        <title>Genome of allotetraploid Gossypium barbadense reveals genomic plasticity and fiber elongation in cotton evolution.</title>
        <authorList>
            <person name="Chen X."/>
            <person name="Liu X."/>
            <person name="Zhao B."/>
            <person name="Zheng H."/>
            <person name="Hu Y."/>
            <person name="Lu G."/>
            <person name="Yang C."/>
            <person name="Chen J."/>
            <person name="Shan C."/>
            <person name="Zhang L."/>
            <person name="Zhou Y."/>
            <person name="Wang L."/>
            <person name="Guo W."/>
            <person name="Bai Y."/>
            <person name="Ruan J."/>
            <person name="Shangguan X."/>
            <person name="Mao Y."/>
            <person name="Jiang J."/>
            <person name="Zhu Y."/>
            <person name="Lei J."/>
            <person name="Kang H."/>
            <person name="Chen S."/>
            <person name="He X."/>
            <person name="Wang R."/>
            <person name="Wang Y."/>
            <person name="Chen J."/>
            <person name="Wang L."/>
            <person name="Yu S."/>
            <person name="Wang B."/>
            <person name="Wei J."/>
            <person name="Song S."/>
            <person name="Lu X."/>
            <person name="Gao Z."/>
            <person name="Gu W."/>
            <person name="Deng X."/>
            <person name="Ma D."/>
            <person name="Wang S."/>
            <person name="Liang W."/>
            <person name="Fang L."/>
            <person name="Cai C."/>
            <person name="Zhu X."/>
            <person name="Zhou B."/>
            <person name="Zhang Y."/>
            <person name="Chen Z."/>
            <person name="Xu S."/>
            <person name="Zhu R."/>
            <person name="Wang S."/>
            <person name="Zhang T."/>
            <person name="Zhao G."/>
        </authorList>
    </citation>
    <scope>NUCLEOTIDE SEQUENCE [LARGE SCALE GENOMIC DNA]</scope>
    <source>
        <strain evidence="3">cv. Xinhai21</strain>
        <tissue evidence="2">Leaf</tissue>
    </source>
</reference>
<dbReference type="EMBL" id="KZ666200">
    <property type="protein sequence ID" value="PPR95734.1"/>
    <property type="molecule type" value="Genomic_DNA"/>
</dbReference>
<accession>A0A2P5WXB9</accession>
<evidence type="ECO:0000256" key="1">
    <source>
        <dbReference type="SAM" id="MobiDB-lite"/>
    </source>
</evidence>
<name>A0A2P5WXB9_GOSBA</name>
<proteinExistence type="predicted"/>
<dbReference type="AlphaFoldDB" id="A0A2P5WXB9"/>
<feature type="region of interest" description="Disordered" evidence="1">
    <location>
        <begin position="120"/>
        <end position="148"/>
    </location>
</feature>
<dbReference type="OrthoDB" id="1094981at2759"/>
<dbReference type="Proteomes" id="UP000239757">
    <property type="component" value="Unassembled WGS sequence"/>
</dbReference>
<sequence length="148" mass="17014">MANNNITGELILRVGDDMIKIQARDSEKLLRSTNEPRSNPCNNKTIHKERRLQIEELDEWRTQVKEKPGIHDESREIHFMVLNVFPYGTVEVTHSKFDTFKGLKLPKLDKHGLKEIHRCGRSEQRSTQPCDTTVGTTRPGHTDVTQAV</sequence>
<protein>
    <submittedName>
        <fullName evidence="2">Uncharacterized protein</fullName>
    </submittedName>
</protein>
<gene>
    <name evidence="2" type="ORF">GOBAR_AA24942</name>
</gene>
<evidence type="ECO:0000313" key="3">
    <source>
        <dbReference type="Proteomes" id="UP000239757"/>
    </source>
</evidence>
<feature type="compositionally biased region" description="Polar residues" evidence="1">
    <location>
        <begin position="125"/>
        <end position="136"/>
    </location>
</feature>
<organism evidence="2 3">
    <name type="scientific">Gossypium barbadense</name>
    <name type="common">Sea Island cotton</name>
    <name type="synonym">Hibiscus barbadensis</name>
    <dbReference type="NCBI Taxonomy" id="3634"/>
    <lineage>
        <taxon>Eukaryota</taxon>
        <taxon>Viridiplantae</taxon>
        <taxon>Streptophyta</taxon>
        <taxon>Embryophyta</taxon>
        <taxon>Tracheophyta</taxon>
        <taxon>Spermatophyta</taxon>
        <taxon>Magnoliopsida</taxon>
        <taxon>eudicotyledons</taxon>
        <taxon>Gunneridae</taxon>
        <taxon>Pentapetalae</taxon>
        <taxon>rosids</taxon>
        <taxon>malvids</taxon>
        <taxon>Malvales</taxon>
        <taxon>Malvaceae</taxon>
        <taxon>Malvoideae</taxon>
        <taxon>Gossypium</taxon>
    </lineage>
</organism>
<evidence type="ECO:0000313" key="2">
    <source>
        <dbReference type="EMBL" id="PPR95734.1"/>
    </source>
</evidence>